<name>A0A8B7AZB3_ORYAF</name>
<dbReference type="GeneID" id="103208946"/>
<dbReference type="Proteomes" id="UP000694850">
    <property type="component" value="Unplaced"/>
</dbReference>
<feature type="region of interest" description="Disordered" evidence="1">
    <location>
        <begin position="159"/>
        <end position="181"/>
    </location>
</feature>
<organism evidence="2 3">
    <name type="scientific">Orycteropus afer afer</name>
    <dbReference type="NCBI Taxonomy" id="1230840"/>
    <lineage>
        <taxon>Eukaryota</taxon>
        <taxon>Metazoa</taxon>
        <taxon>Chordata</taxon>
        <taxon>Craniata</taxon>
        <taxon>Vertebrata</taxon>
        <taxon>Euteleostomi</taxon>
        <taxon>Mammalia</taxon>
        <taxon>Eutheria</taxon>
        <taxon>Afrotheria</taxon>
        <taxon>Tubulidentata</taxon>
        <taxon>Orycteropodidae</taxon>
        <taxon>Orycteropus</taxon>
    </lineage>
</organism>
<evidence type="ECO:0000256" key="1">
    <source>
        <dbReference type="SAM" id="MobiDB-lite"/>
    </source>
</evidence>
<proteinExistence type="predicted"/>
<protein>
    <submittedName>
        <fullName evidence="3">Uncharacterized protein</fullName>
    </submittedName>
</protein>
<feature type="compositionally biased region" description="Low complexity" evidence="1">
    <location>
        <begin position="63"/>
        <end position="83"/>
    </location>
</feature>
<dbReference type="AlphaFoldDB" id="A0A8B7AZB3"/>
<sequence length="181" mass="18733">MGRILEWKYSAGAVRPFSGRTEPDDRWARRARRGGFYNGQWRPAGGVSGAGPGEPSQPRLRNPGTALGPAPGSGSASGAQTPPRHCPSLGSASEAQAPPQAPAPPPKALPAAEDPEVRGCVLRGPPGTPLSHRTASAVGSAPERVPALYVDAWPWASPPASPGPCFRPAPRARRLSPAPPR</sequence>
<evidence type="ECO:0000313" key="3">
    <source>
        <dbReference type="RefSeq" id="XP_007952902.1"/>
    </source>
</evidence>
<accession>A0A8B7AZB3</accession>
<feature type="compositionally biased region" description="Pro residues" evidence="1">
    <location>
        <begin position="99"/>
        <end position="108"/>
    </location>
</feature>
<keyword evidence="2" id="KW-1185">Reference proteome</keyword>
<dbReference type="RefSeq" id="XP_007952902.1">
    <property type="nucleotide sequence ID" value="XM_007954711.1"/>
</dbReference>
<feature type="region of interest" description="Disordered" evidence="1">
    <location>
        <begin position="12"/>
        <end position="141"/>
    </location>
</feature>
<evidence type="ECO:0000313" key="2">
    <source>
        <dbReference type="Proteomes" id="UP000694850"/>
    </source>
</evidence>
<reference evidence="3" key="1">
    <citation type="submission" date="2025-08" db="UniProtKB">
        <authorList>
            <consortium name="RefSeq"/>
        </authorList>
    </citation>
    <scope>IDENTIFICATION</scope>
</reference>
<gene>
    <name evidence="3" type="primary">LOC103208946</name>
</gene>